<feature type="compositionally biased region" description="Polar residues" evidence="1">
    <location>
        <begin position="38"/>
        <end position="53"/>
    </location>
</feature>
<protein>
    <submittedName>
        <fullName evidence="2">Uncharacterized protein</fullName>
    </submittedName>
</protein>
<proteinExistence type="predicted"/>
<dbReference type="Proteomes" id="UP001301769">
    <property type="component" value="Unassembled WGS sequence"/>
</dbReference>
<evidence type="ECO:0000313" key="2">
    <source>
        <dbReference type="EMBL" id="KAK4220065.1"/>
    </source>
</evidence>
<organism evidence="2 3">
    <name type="scientific">Rhypophila decipiens</name>
    <dbReference type="NCBI Taxonomy" id="261697"/>
    <lineage>
        <taxon>Eukaryota</taxon>
        <taxon>Fungi</taxon>
        <taxon>Dikarya</taxon>
        <taxon>Ascomycota</taxon>
        <taxon>Pezizomycotina</taxon>
        <taxon>Sordariomycetes</taxon>
        <taxon>Sordariomycetidae</taxon>
        <taxon>Sordariales</taxon>
        <taxon>Naviculisporaceae</taxon>
        <taxon>Rhypophila</taxon>
    </lineage>
</organism>
<reference evidence="2" key="1">
    <citation type="journal article" date="2023" name="Mol. Phylogenet. Evol.">
        <title>Genome-scale phylogeny and comparative genomics of the fungal order Sordariales.</title>
        <authorList>
            <person name="Hensen N."/>
            <person name="Bonometti L."/>
            <person name="Westerberg I."/>
            <person name="Brannstrom I.O."/>
            <person name="Guillou S."/>
            <person name="Cros-Aarteil S."/>
            <person name="Calhoun S."/>
            <person name="Haridas S."/>
            <person name="Kuo A."/>
            <person name="Mondo S."/>
            <person name="Pangilinan J."/>
            <person name="Riley R."/>
            <person name="LaButti K."/>
            <person name="Andreopoulos B."/>
            <person name="Lipzen A."/>
            <person name="Chen C."/>
            <person name="Yan M."/>
            <person name="Daum C."/>
            <person name="Ng V."/>
            <person name="Clum A."/>
            <person name="Steindorff A."/>
            <person name="Ohm R.A."/>
            <person name="Martin F."/>
            <person name="Silar P."/>
            <person name="Natvig D.O."/>
            <person name="Lalanne C."/>
            <person name="Gautier V."/>
            <person name="Ament-Velasquez S.L."/>
            <person name="Kruys A."/>
            <person name="Hutchinson M.I."/>
            <person name="Powell A.J."/>
            <person name="Barry K."/>
            <person name="Miller A.N."/>
            <person name="Grigoriev I.V."/>
            <person name="Debuchy R."/>
            <person name="Gladieux P."/>
            <person name="Hiltunen Thoren M."/>
            <person name="Johannesson H."/>
        </authorList>
    </citation>
    <scope>NUCLEOTIDE SEQUENCE</scope>
    <source>
        <strain evidence="2">PSN293</strain>
    </source>
</reference>
<feature type="compositionally biased region" description="Low complexity" evidence="1">
    <location>
        <begin position="22"/>
        <end position="37"/>
    </location>
</feature>
<evidence type="ECO:0000313" key="3">
    <source>
        <dbReference type="Proteomes" id="UP001301769"/>
    </source>
</evidence>
<dbReference type="EMBL" id="MU858045">
    <property type="protein sequence ID" value="KAK4220065.1"/>
    <property type="molecule type" value="Genomic_DNA"/>
</dbReference>
<feature type="compositionally biased region" description="Low complexity" evidence="1">
    <location>
        <begin position="661"/>
        <end position="695"/>
    </location>
</feature>
<keyword evidence="3" id="KW-1185">Reference proteome</keyword>
<feature type="region of interest" description="Disordered" evidence="1">
    <location>
        <begin position="635"/>
        <end position="709"/>
    </location>
</feature>
<gene>
    <name evidence="2" type="ORF">QBC37DRAFT_393846</name>
</gene>
<feature type="compositionally biased region" description="Polar residues" evidence="1">
    <location>
        <begin position="60"/>
        <end position="81"/>
    </location>
</feature>
<reference evidence="2" key="2">
    <citation type="submission" date="2023-05" db="EMBL/GenBank/DDBJ databases">
        <authorList>
            <consortium name="Lawrence Berkeley National Laboratory"/>
            <person name="Steindorff A."/>
            <person name="Hensen N."/>
            <person name="Bonometti L."/>
            <person name="Westerberg I."/>
            <person name="Brannstrom I.O."/>
            <person name="Guillou S."/>
            <person name="Cros-Aarteil S."/>
            <person name="Calhoun S."/>
            <person name="Haridas S."/>
            <person name="Kuo A."/>
            <person name="Mondo S."/>
            <person name="Pangilinan J."/>
            <person name="Riley R."/>
            <person name="Labutti K."/>
            <person name="Andreopoulos B."/>
            <person name="Lipzen A."/>
            <person name="Chen C."/>
            <person name="Yanf M."/>
            <person name="Daum C."/>
            <person name="Ng V."/>
            <person name="Clum A."/>
            <person name="Ohm R."/>
            <person name="Martin F."/>
            <person name="Silar P."/>
            <person name="Natvig D."/>
            <person name="Lalanne C."/>
            <person name="Gautier V."/>
            <person name="Ament-Velasquez S.L."/>
            <person name="Kruys A."/>
            <person name="Hutchinson M.I."/>
            <person name="Powell A.J."/>
            <person name="Barry K."/>
            <person name="Miller A.N."/>
            <person name="Grigoriev I.V."/>
            <person name="Debuchy R."/>
            <person name="Gladieux P."/>
            <person name="Thoren M.H."/>
            <person name="Johannesson H."/>
        </authorList>
    </citation>
    <scope>NUCLEOTIDE SEQUENCE</scope>
    <source>
        <strain evidence="2">PSN293</strain>
    </source>
</reference>
<sequence length="982" mass="111050">MARRQKKGRGQYSNRSAIPGAELTENPTSTTLTSTPTPRIQQSRNTPRNNQAQPLMPESASDSTKAPNNRGPPSQSSSSKALINRHTPTPARYPSPPPTPPQASAPSKKPWELNLGYLVPQRRANRISFEWPSVWLSFPGRDPNLELEKELHAYKRLTLPLPLPSKDVAPERMVEVNKENEKIKSVYATAGQSALFDIRMKNRDIQYDAALIFSSRLPSLNGLDNSSWSRANVPVPLLESSAQGVSRPNFFNIMNMADIWPMILDHLKPSVRDLSAVAMTCKSAAVSMKTYFEVWDFHSGEFDVDKFMTKRDTTIEGIARGKYLQRRGVRSDTLLITGGHQPVTKTPYSDSFESMLKLFKAVRLAPFCFRDVSLHRIPFLDIRVLEVLIQGMPNLETLSISSCLLLDVTKLPSILKVILRNPRAQEDGDRPRKSYIKVDFSPFRFFGPLTLDRHGSFLITHHKPDFDIPKAVTALLYRCLPDAKRAGMDLLGDGSSFWHFLRQLPGPDPLWAVKVREAVLTQERFKNRPDIYQKTLDNLCAAVSGDCRAPERRPVRRVDRSGELEYGYWQTKRACPICETKLSRCLFVNSAPEKDNGGQRCWGCHAIGFVNSVDHSHFRYRKLAILDHLFKRFPVTAPPKESNNPESVTEGTNISTDHNTGPSASAGASPNAAADADPNANSEAGTTAKAVGKATPGEGNLGKTKAVGSDAKKTMGREFDDDGIFESSVFSVKSFSDPLGDEKRIFDRKYGLEKRRFSYNILNFMAQNLGVARRFAFMTDKAWNYYKGLKHGTSQGFYYEIDRGEHKTVAGAIYRWMRFRNPPTGPSEYLHGGPQYMHPCHESAQPKGFEHVAPKIPFVEFKGCWRYRYAALGVLRRLHLQWLETGKTQQTDFLEWAHAARNTDPLMDPLMERCEEAAMEEFKLQTAHDFKTHYLQFAYHEDAIFSLCAPNKVVYNLDLARMAVERENARWNLRKYAHGHRF</sequence>
<dbReference type="AlphaFoldDB" id="A0AAN6YK98"/>
<feature type="region of interest" description="Disordered" evidence="1">
    <location>
        <begin position="1"/>
        <end position="108"/>
    </location>
</feature>
<name>A0AAN6YK98_9PEZI</name>
<feature type="compositionally biased region" description="Pro residues" evidence="1">
    <location>
        <begin position="91"/>
        <end position="103"/>
    </location>
</feature>
<comment type="caution">
    <text evidence="2">The sequence shown here is derived from an EMBL/GenBank/DDBJ whole genome shotgun (WGS) entry which is preliminary data.</text>
</comment>
<accession>A0AAN6YK98</accession>
<evidence type="ECO:0000256" key="1">
    <source>
        <dbReference type="SAM" id="MobiDB-lite"/>
    </source>
</evidence>
<feature type="compositionally biased region" description="Polar residues" evidence="1">
    <location>
        <begin position="641"/>
        <end position="660"/>
    </location>
</feature>